<organism evidence="3 4">
    <name type="scientific">Thermodesulfobacterium geofontis</name>
    <dbReference type="NCBI Taxonomy" id="1295609"/>
    <lineage>
        <taxon>Bacteria</taxon>
        <taxon>Pseudomonadati</taxon>
        <taxon>Thermodesulfobacteriota</taxon>
        <taxon>Thermodesulfobacteria</taxon>
        <taxon>Thermodesulfobacteriales</taxon>
        <taxon>Thermodesulfobacteriaceae</taxon>
        <taxon>Thermodesulfobacterium</taxon>
    </lineage>
</organism>
<dbReference type="GO" id="GO:0051607">
    <property type="term" value="P:defense response to virus"/>
    <property type="evidence" value="ECO:0007669"/>
    <property type="project" value="UniProtKB-KW"/>
</dbReference>
<gene>
    <name evidence="3" type="primary">cas7i</name>
    <name evidence="3" type="ORF">C0169_00805</name>
</gene>
<name>A0A2N7QGK2_9BACT</name>
<evidence type="ECO:0000256" key="1">
    <source>
        <dbReference type="ARBA" id="ARBA00023118"/>
    </source>
</evidence>
<accession>A0A2N7QGK2</accession>
<reference evidence="3 4" key="1">
    <citation type="submission" date="2018-01" db="EMBL/GenBank/DDBJ databases">
        <title>Metagenomic assembled genomes from two thermal pools in the Uzon Caldera, Kamchatka, Russia.</title>
        <authorList>
            <person name="Wilkins L."/>
            <person name="Ettinger C."/>
        </authorList>
    </citation>
    <scope>NUCLEOTIDE SEQUENCE [LARGE SCALE GENOMIC DNA]</scope>
    <source>
        <strain evidence="3">ARK-04</strain>
    </source>
</reference>
<evidence type="ECO:0000256" key="2">
    <source>
        <dbReference type="ARBA" id="ARBA00025626"/>
    </source>
</evidence>
<comment type="function">
    <text evidence="2">CRISPR (clustered regularly interspaced short palindromic repeat) is an adaptive immune system that provides protection against mobile genetic elements (viruses, transposable elements and conjugative plasmids). CRISPR clusters contain spacers, sequences complementary to antecedent mobile elements, and target invading nucleic acids. CRISPR clusters are transcribed and processed into CRISPR RNA (crRNA).</text>
</comment>
<evidence type="ECO:0000313" key="4">
    <source>
        <dbReference type="Proteomes" id="UP000235619"/>
    </source>
</evidence>
<proteinExistence type="predicted"/>
<dbReference type="Pfam" id="PF01905">
    <property type="entry name" value="DevR"/>
    <property type="match status" value="1"/>
</dbReference>
<dbReference type="EMBL" id="PNJD01000046">
    <property type="protein sequence ID" value="PMP98070.1"/>
    <property type="molecule type" value="Genomic_DNA"/>
</dbReference>
<dbReference type="NCBIfam" id="TIGR02585">
    <property type="entry name" value="cas_Cst2_DevR"/>
    <property type="match status" value="1"/>
</dbReference>
<comment type="caution">
    <text evidence="3">The sequence shown here is derived from an EMBL/GenBank/DDBJ whole genome shotgun (WGS) entry which is preliminary data.</text>
</comment>
<keyword evidence="1" id="KW-0051">Antiviral defense</keyword>
<dbReference type="AlphaFoldDB" id="A0A2N7QGK2"/>
<dbReference type="Proteomes" id="UP000235619">
    <property type="component" value="Unassembled WGS sequence"/>
</dbReference>
<dbReference type="InterPro" id="IPR010154">
    <property type="entry name" value="CRISPR-assoc_Cas7/Cst2/DevR"/>
</dbReference>
<dbReference type="InterPro" id="IPR013414">
    <property type="entry name" value="Cas7/Cst2/DevR_sub_I-B/Tneap"/>
</dbReference>
<evidence type="ECO:0000313" key="3">
    <source>
        <dbReference type="EMBL" id="PMP98070.1"/>
    </source>
</evidence>
<protein>
    <submittedName>
        <fullName evidence="3">Type I-B CRISPR-associated protein Cas7/Cst2/DevR</fullName>
    </submittedName>
</protein>
<sequence length="247" mass="29432">MVEAGSAKKMDPNLFTIEEHQTYYIYTVVIDVNRIGKDVIYIEKKEKKKEKDREKDENKNKKDIEIIEKEGKKIIKLEGNEIKFDPDIEVSIEEVEKLYMINFSLKDKNKKQERIIQLIKSILYLKRDIKGRQEDLTPKLLILGLYNNHPYLSFKDKILLTNEYEEIYEEETVTTDNVVKINRRIVKFNKPVFEILSAFNELEKKQLKEDEILDIINKIERFLDDNNTNKRIILAHSPEIEVKIQNQ</sequence>